<proteinExistence type="predicted"/>
<protein>
    <submittedName>
        <fullName evidence="2">Uncharacterized protein</fullName>
    </submittedName>
</protein>
<name>A0A1I6E5A0_9FIRM</name>
<evidence type="ECO:0000313" key="3">
    <source>
        <dbReference type="Proteomes" id="UP000199584"/>
    </source>
</evidence>
<sequence length="56" mass="6098">MSKTFLPMMLTVFASVGTYYLLVTETGLSENLSMAGGVIVAILLAVATRKLFDRKK</sequence>
<feature type="transmembrane region" description="Helical" evidence="1">
    <location>
        <begin position="34"/>
        <end position="52"/>
    </location>
</feature>
<gene>
    <name evidence="2" type="ORF">SAMN05660706_12629</name>
</gene>
<keyword evidence="3" id="KW-1185">Reference proteome</keyword>
<feature type="transmembrane region" description="Helical" evidence="1">
    <location>
        <begin position="5"/>
        <end position="22"/>
    </location>
</feature>
<keyword evidence="1" id="KW-1133">Transmembrane helix</keyword>
<dbReference type="Proteomes" id="UP000199584">
    <property type="component" value="Unassembled WGS sequence"/>
</dbReference>
<dbReference type="EMBL" id="FOYM01000026">
    <property type="protein sequence ID" value="SFR12886.1"/>
    <property type="molecule type" value="Genomic_DNA"/>
</dbReference>
<dbReference type="AlphaFoldDB" id="A0A1I6E5A0"/>
<organism evidence="2 3">
    <name type="scientific">Desulfoscipio geothermicus DSM 3669</name>
    <dbReference type="NCBI Taxonomy" id="1121426"/>
    <lineage>
        <taxon>Bacteria</taxon>
        <taxon>Bacillati</taxon>
        <taxon>Bacillota</taxon>
        <taxon>Clostridia</taxon>
        <taxon>Eubacteriales</taxon>
        <taxon>Desulfallaceae</taxon>
        <taxon>Desulfoscipio</taxon>
    </lineage>
</organism>
<keyword evidence="1" id="KW-0472">Membrane</keyword>
<keyword evidence="1" id="KW-0812">Transmembrane</keyword>
<dbReference type="STRING" id="39060.SAMN05660706_12629"/>
<evidence type="ECO:0000313" key="2">
    <source>
        <dbReference type="EMBL" id="SFR12886.1"/>
    </source>
</evidence>
<accession>A0A1I6E5A0</accession>
<reference evidence="3" key="1">
    <citation type="submission" date="2016-10" db="EMBL/GenBank/DDBJ databases">
        <authorList>
            <person name="Varghese N."/>
            <person name="Submissions S."/>
        </authorList>
    </citation>
    <scope>NUCLEOTIDE SEQUENCE [LARGE SCALE GENOMIC DNA]</scope>
    <source>
        <strain evidence="3">DSM 3669</strain>
    </source>
</reference>
<evidence type="ECO:0000256" key="1">
    <source>
        <dbReference type="SAM" id="Phobius"/>
    </source>
</evidence>